<dbReference type="SUPFAM" id="SSF50814">
    <property type="entry name" value="Lipocalins"/>
    <property type="match status" value="1"/>
</dbReference>
<dbReference type="Gene3D" id="2.40.128.20">
    <property type="match status" value="1"/>
</dbReference>
<dbReference type="InterPro" id="IPR015304">
    <property type="entry name" value="ZinT_dom"/>
</dbReference>
<dbReference type="OrthoDB" id="9810636at2"/>
<accession>A0A1H0EQA0</accession>
<organism evidence="5 6">
    <name type="scientific">Alkalicoccus daliensis</name>
    <dbReference type="NCBI Taxonomy" id="745820"/>
    <lineage>
        <taxon>Bacteria</taxon>
        <taxon>Bacillati</taxon>
        <taxon>Bacillota</taxon>
        <taxon>Bacilli</taxon>
        <taxon>Bacillales</taxon>
        <taxon>Bacillaceae</taxon>
        <taxon>Alkalicoccus</taxon>
    </lineage>
</organism>
<evidence type="ECO:0000256" key="1">
    <source>
        <dbReference type="ARBA" id="ARBA00022729"/>
    </source>
</evidence>
<dbReference type="PROSITE" id="PS51257">
    <property type="entry name" value="PROKAR_LIPOPROTEIN"/>
    <property type="match status" value="1"/>
</dbReference>
<keyword evidence="2" id="KW-0862">Zinc</keyword>
<dbReference type="EMBL" id="FNIL01000004">
    <property type="protein sequence ID" value="SDN84540.1"/>
    <property type="molecule type" value="Genomic_DNA"/>
</dbReference>
<protein>
    <submittedName>
        <fullName evidence="5">Zinc transport system substrate-binding protein</fullName>
    </submittedName>
</protein>
<dbReference type="STRING" id="745820.SAMN04488053_10417"/>
<dbReference type="AlphaFoldDB" id="A0A1H0EQA0"/>
<gene>
    <name evidence="5" type="ORF">SAMN04488053_10417</name>
</gene>
<feature type="compositionally biased region" description="Low complexity" evidence="3">
    <location>
        <begin position="41"/>
        <end position="50"/>
    </location>
</feature>
<keyword evidence="1" id="KW-0732">Signal</keyword>
<evidence type="ECO:0000256" key="2">
    <source>
        <dbReference type="ARBA" id="ARBA00022833"/>
    </source>
</evidence>
<evidence type="ECO:0000313" key="5">
    <source>
        <dbReference type="EMBL" id="SDN84540.1"/>
    </source>
</evidence>
<feature type="domain" description="ZinT" evidence="4">
    <location>
        <begin position="103"/>
        <end position="281"/>
    </location>
</feature>
<evidence type="ECO:0000259" key="4">
    <source>
        <dbReference type="Pfam" id="PF09223"/>
    </source>
</evidence>
<proteinExistence type="predicted"/>
<feature type="region of interest" description="Disordered" evidence="3">
    <location>
        <begin position="24"/>
        <end position="102"/>
    </location>
</feature>
<feature type="compositionally biased region" description="Low complexity" evidence="3">
    <location>
        <begin position="25"/>
        <end position="34"/>
    </location>
</feature>
<dbReference type="InterPro" id="IPR012674">
    <property type="entry name" value="Calycin"/>
</dbReference>
<reference evidence="6" key="1">
    <citation type="submission" date="2016-10" db="EMBL/GenBank/DDBJ databases">
        <authorList>
            <person name="Varghese N."/>
            <person name="Submissions S."/>
        </authorList>
    </citation>
    <scope>NUCLEOTIDE SEQUENCE [LARGE SCALE GENOMIC DNA]</scope>
    <source>
        <strain evidence="6">CGMCC 1.10369</strain>
    </source>
</reference>
<dbReference type="Pfam" id="PF09223">
    <property type="entry name" value="ZinT"/>
    <property type="match status" value="1"/>
</dbReference>
<name>A0A1H0EQA0_9BACI</name>
<evidence type="ECO:0000313" key="6">
    <source>
        <dbReference type="Proteomes" id="UP000198778"/>
    </source>
</evidence>
<keyword evidence="6" id="KW-1185">Reference proteome</keyword>
<dbReference type="Proteomes" id="UP000198778">
    <property type="component" value="Unassembled WGS sequence"/>
</dbReference>
<dbReference type="RefSeq" id="WP_090842435.1">
    <property type="nucleotide sequence ID" value="NZ_FNIL01000004.1"/>
</dbReference>
<sequence length="281" mass="32558">MKLSFVSGIGTLVLSGLVITGCQSSESADNAPAAAEEENEQTTAENAENQSNQPEEENVHTHENEHANEEDNNHNHAHNDNHSHNHDHNEEEHEHNHVHDEESQEIYDGYFEDDQIEDRPLSDWEGDWQSVYPFLQDGTLDEVFAHKAEESEDMTAEDYKEYYETGYETDTDRIVIDGDTVTFYEDGAEFSGEYLYDGYEILTYEAGNRGVRFIFALDEESEELPQYIQFSDHIISPEKSDHFHLYWGDDRELLLDEVTHWPTYYPSEMNGDEIVHEMISH</sequence>
<evidence type="ECO:0000256" key="3">
    <source>
        <dbReference type="SAM" id="MobiDB-lite"/>
    </source>
</evidence>
<feature type="compositionally biased region" description="Basic and acidic residues" evidence="3">
    <location>
        <begin position="57"/>
        <end position="101"/>
    </location>
</feature>
<dbReference type="GO" id="GO:0008270">
    <property type="term" value="F:zinc ion binding"/>
    <property type="evidence" value="ECO:0007669"/>
    <property type="project" value="InterPro"/>
</dbReference>